<protein>
    <submittedName>
        <fullName evidence="2">N-6 DNA methylase</fullName>
    </submittedName>
</protein>
<gene>
    <name evidence="2" type="ORF">NP603_14455</name>
</gene>
<keyword evidence="3" id="KW-1185">Reference proteome</keyword>
<evidence type="ECO:0000313" key="3">
    <source>
        <dbReference type="Proteomes" id="UP001524569"/>
    </source>
</evidence>
<feature type="region of interest" description="Disordered" evidence="1">
    <location>
        <begin position="1"/>
        <end position="53"/>
    </location>
</feature>
<proteinExistence type="predicted"/>
<evidence type="ECO:0000313" key="2">
    <source>
        <dbReference type="EMBL" id="MCQ8182319.1"/>
    </source>
</evidence>
<dbReference type="Gene3D" id="3.40.50.150">
    <property type="entry name" value="Vaccinia Virus protein VP39"/>
    <property type="match status" value="1"/>
</dbReference>
<sequence>MNNLQQKSKTVGRVSPAGVTRQTNGHDVGVKDNVGLRLSPNPTYGAGETGAGGYQDVPGYCRSVTLAEIAEHGHVLTPGRYVGAEAIEDDDEAFADKMQKLTEKLGEQMAKGAELDQLIRQKLGGLGYEF</sequence>
<dbReference type="RefSeq" id="WP_256611615.1">
    <property type="nucleotide sequence ID" value="NZ_JANIBM010000021.1"/>
</dbReference>
<dbReference type="Proteomes" id="UP001524569">
    <property type="component" value="Unassembled WGS sequence"/>
</dbReference>
<organism evidence="2 3">
    <name type="scientific">Methylomonas aurea</name>
    <dbReference type="NCBI Taxonomy" id="2952224"/>
    <lineage>
        <taxon>Bacteria</taxon>
        <taxon>Pseudomonadati</taxon>
        <taxon>Pseudomonadota</taxon>
        <taxon>Gammaproteobacteria</taxon>
        <taxon>Methylococcales</taxon>
        <taxon>Methylococcaceae</taxon>
        <taxon>Methylomonas</taxon>
    </lineage>
</organism>
<comment type="caution">
    <text evidence="2">The sequence shown here is derived from an EMBL/GenBank/DDBJ whole genome shotgun (WGS) entry which is preliminary data.</text>
</comment>
<keyword evidence="2" id="KW-0808">Transferase</keyword>
<accession>A0ABT1UJA3</accession>
<keyword evidence="2" id="KW-0489">Methyltransferase</keyword>
<reference evidence="2 3" key="1">
    <citation type="submission" date="2022-07" db="EMBL/GenBank/DDBJ databases">
        <title>Methylomonas rivi sp. nov., Methylomonas rosea sp. nov., Methylomonas aureus sp. nov. and Methylomonas subterranea sp. nov., four novel methanotrophs isolated from a freshwater creek and the deep terrestrial subsurface.</title>
        <authorList>
            <person name="Abin C."/>
            <person name="Sankaranarayanan K."/>
            <person name="Garner C."/>
            <person name="Sindelar R."/>
            <person name="Kotary K."/>
            <person name="Garner R."/>
            <person name="Barclay S."/>
            <person name="Lawson P."/>
            <person name="Krumholz L."/>
        </authorList>
    </citation>
    <scope>NUCLEOTIDE SEQUENCE [LARGE SCALE GENOMIC DNA]</scope>
    <source>
        <strain evidence="2 3">SURF-1</strain>
    </source>
</reference>
<dbReference type="GO" id="GO:0008168">
    <property type="term" value="F:methyltransferase activity"/>
    <property type="evidence" value="ECO:0007669"/>
    <property type="project" value="UniProtKB-KW"/>
</dbReference>
<name>A0ABT1UJA3_9GAMM</name>
<dbReference type="InterPro" id="IPR029063">
    <property type="entry name" value="SAM-dependent_MTases_sf"/>
</dbReference>
<dbReference type="GO" id="GO:0032259">
    <property type="term" value="P:methylation"/>
    <property type="evidence" value="ECO:0007669"/>
    <property type="project" value="UniProtKB-KW"/>
</dbReference>
<dbReference type="EMBL" id="JANIBM010000021">
    <property type="protein sequence ID" value="MCQ8182319.1"/>
    <property type="molecule type" value="Genomic_DNA"/>
</dbReference>
<dbReference type="SUPFAM" id="SSF53335">
    <property type="entry name" value="S-adenosyl-L-methionine-dependent methyltransferases"/>
    <property type="match status" value="1"/>
</dbReference>
<evidence type="ECO:0000256" key="1">
    <source>
        <dbReference type="SAM" id="MobiDB-lite"/>
    </source>
</evidence>